<dbReference type="AlphaFoldDB" id="A0A132AJ65"/>
<evidence type="ECO:0000313" key="1">
    <source>
        <dbReference type="EMBL" id="KPM10973.1"/>
    </source>
</evidence>
<proteinExistence type="predicted"/>
<evidence type="ECO:0000313" key="2">
    <source>
        <dbReference type="Proteomes" id="UP000616769"/>
    </source>
</evidence>
<protein>
    <submittedName>
        <fullName evidence="1">Uncharacterized protein</fullName>
    </submittedName>
</protein>
<name>A0A132AJ65_SARSC</name>
<reference evidence="1 2" key="1">
    <citation type="journal article" date="2015" name="Parasit. Vectors">
        <title>Draft genome of the scabies mite.</title>
        <authorList>
            <person name="Rider S.D.Jr."/>
            <person name="Morgan M.S."/>
            <person name="Arlian L.G."/>
        </authorList>
    </citation>
    <scope>NUCLEOTIDE SEQUENCE [LARGE SCALE GENOMIC DNA]</scope>
    <source>
        <strain evidence="1">Arlian Lab</strain>
    </source>
</reference>
<dbReference type="Proteomes" id="UP000616769">
    <property type="component" value="Unassembled WGS sequence"/>
</dbReference>
<accession>A0A132AJ65</accession>
<dbReference type="EMBL" id="JXLN01016158">
    <property type="protein sequence ID" value="KPM10973.1"/>
    <property type="molecule type" value="Genomic_DNA"/>
</dbReference>
<organism evidence="1 2">
    <name type="scientific">Sarcoptes scabiei</name>
    <name type="common">Itch mite</name>
    <name type="synonym">Acarus scabiei</name>
    <dbReference type="NCBI Taxonomy" id="52283"/>
    <lineage>
        <taxon>Eukaryota</taxon>
        <taxon>Metazoa</taxon>
        <taxon>Ecdysozoa</taxon>
        <taxon>Arthropoda</taxon>
        <taxon>Chelicerata</taxon>
        <taxon>Arachnida</taxon>
        <taxon>Acari</taxon>
        <taxon>Acariformes</taxon>
        <taxon>Sarcoptiformes</taxon>
        <taxon>Astigmata</taxon>
        <taxon>Psoroptidia</taxon>
        <taxon>Sarcoptoidea</taxon>
        <taxon>Sarcoptidae</taxon>
        <taxon>Sarcoptinae</taxon>
        <taxon>Sarcoptes</taxon>
    </lineage>
</organism>
<sequence length="29" mass="3547">MMMMMMMMGTLFWINFVFGIRTLILIILF</sequence>
<dbReference type="VEuPathDB" id="VectorBase:SSCA008288"/>
<gene>
    <name evidence="1" type="ORF">QR98_0095380</name>
</gene>
<comment type="caution">
    <text evidence="1">The sequence shown here is derived from an EMBL/GenBank/DDBJ whole genome shotgun (WGS) entry which is preliminary data.</text>
</comment>